<gene>
    <name evidence="2" type="ORF">PHLGIDRAFT_359752</name>
</gene>
<protein>
    <recommendedName>
        <fullName evidence="4">Thioesterase domain-containing protein</fullName>
    </recommendedName>
</protein>
<dbReference type="GO" id="GO:0047617">
    <property type="term" value="F:fatty acyl-CoA hydrolase activity"/>
    <property type="evidence" value="ECO:0007669"/>
    <property type="project" value="TreeGrafter"/>
</dbReference>
<proteinExistence type="predicted"/>
<feature type="region of interest" description="Disordered" evidence="1">
    <location>
        <begin position="27"/>
        <end position="56"/>
    </location>
</feature>
<keyword evidence="3" id="KW-1185">Reference proteome</keyword>
<dbReference type="Proteomes" id="UP000053257">
    <property type="component" value="Unassembled WGS sequence"/>
</dbReference>
<dbReference type="OrthoDB" id="5538558at2759"/>
<dbReference type="HOGENOM" id="CLU_078553_0_0_1"/>
<dbReference type="AlphaFoldDB" id="A0A0C3RYQ2"/>
<dbReference type="EMBL" id="KN840803">
    <property type="protein sequence ID" value="KIP01382.1"/>
    <property type="molecule type" value="Genomic_DNA"/>
</dbReference>
<accession>A0A0C3RYQ2</accession>
<sequence>MLRQLGRTRTLAQIGGPCTRRQQVLGARHSSSSKALNAAIQDPSSPLHRPSGTQGTAHREVYDKSVFEALASATPEPAHVSQLRSELDARKKVDTEVACAELLKMGFDELSFWEQPVMWGDQDMFQHVNNVRYVRWFECSRMKWIESLGYELGGGPKALDMCQGRGVSLILKSHAVKYTRPVTFPDTILVAHKPYDDYLATPVPSSTSVRGNPLTQIPMKAVIWSYGQRRIVTESDSVLVWYDYDTLAKCVPGKDMLSILHRRAKISGQRA</sequence>
<dbReference type="PANTHER" id="PTHR31793:SF39">
    <property type="entry name" value="THIOESTERASE_THIOL ESTER DEHYDRASE-ISOMERASE"/>
    <property type="match status" value="1"/>
</dbReference>
<name>A0A0C3RYQ2_PHLG1</name>
<reference evidence="2 3" key="1">
    <citation type="journal article" date="2014" name="PLoS Genet.">
        <title>Analysis of the Phlebiopsis gigantea genome, transcriptome and secretome provides insight into its pioneer colonization strategies of wood.</title>
        <authorList>
            <person name="Hori C."/>
            <person name="Ishida T."/>
            <person name="Igarashi K."/>
            <person name="Samejima M."/>
            <person name="Suzuki H."/>
            <person name="Master E."/>
            <person name="Ferreira P."/>
            <person name="Ruiz-Duenas F.J."/>
            <person name="Held B."/>
            <person name="Canessa P."/>
            <person name="Larrondo L.F."/>
            <person name="Schmoll M."/>
            <person name="Druzhinina I.S."/>
            <person name="Kubicek C.P."/>
            <person name="Gaskell J.A."/>
            <person name="Kersten P."/>
            <person name="St John F."/>
            <person name="Glasner J."/>
            <person name="Sabat G."/>
            <person name="Splinter BonDurant S."/>
            <person name="Syed K."/>
            <person name="Yadav J."/>
            <person name="Mgbeahuruike A.C."/>
            <person name="Kovalchuk A."/>
            <person name="Asiegbu F.O."/>
            <person name="Lackner G."/>
            <person name="Hoffmeister D."/>
            <person name="Rencoret J."/>
            <person name="Gutierrez A."/>
            <person name="Sun H."/>
            <person name="Lindquist E."/>
            <person name="Barry K."/>
            <person name="Riley R."/>
            <person name="Grigoriev I.V."/>
            <person name="Henrissat B."/>
            <person name="Kues U."/>
            <person name="Berka R.M."/>
            <person name="Martinez A.T."/>
            <person name="Covert S.F."/>
            <person name="Blanchette R.A."/>
            <person name="Cullen D."/>
        </authorList>
    </citation>
    <scope>NUCLEOTIDE SEQUENCE [LARGE SCALE GENOMIC DNA]</scope>
    <source>
        <strain evidence="2 3">11061_1 CR5-6</strain>
    </source>
</reference>
<dbReference type="CDD" id="cd00586">
    <property type="entry name" value="4HBT"/>
    <property type="match status" value="1"/>
</dbReference>
<dbReference type="SUPFAM" id="SSF54637">
    <property type="entry name" value="Thioesterase/thiol ester dehydrase-isomerase"/>
    <property type="match status" value="1"/>
</dbReference>
<evidence type="ECO:0000256" key="1">
    <source>
        <dbReference type="SAM" id="MobiDB-lite"/>
    </source>
</evidence>
<dbReference type="InterPro" id="IPR050563">
    <property type="entry name" value="4-hydroxybenzoyl-CoA_TE"/>
</dbReference>
<dbReference type="Pfam" id="PF13279">
    <property type="entry name" value="4HBT_2"/>
    <property type="match status" value="1"/>
</dbReference>
<evidence type="ECO:0008006" key="4">
    <source>
        <dbReference type="Google" id="ProtNLM"/>
    </source>
</evidence>
<organism evidence="2 3">
    <name type="scientific">Phlebiopsis gigantea (strain 11061_1 CR5-6)</name>
    <name type="common">White-rot fungus</name>
    <name type="synonym">Peniophora gigantea</name>
    <dbReference type="NCBI Taxonomy" id="745531"/>
    <lineage>
        <taxon>Eukaryota</taxon>
        <taxon>Fungi</taxon>
        <taxon>Dikarya</taxon>
        <taxon>Basidiomycota</taxon>
        <taxon>Agaricomycotina</taxon>
        <taxon>Agaricomycetes</taxon>
        <taxon>Polyporales</taxon>
        <taxon>Phanerochaetaceae</taxon>
        <taxon>Phlebiopsis</taxon>
    </lineage>
</organism>
<evidence type="ECO:0000313" key="3">
    <source>
        <dbReference type="Proteomes" id="UP000053257"/>
    </source>
</evidence>
<evidence type="ECO:0000313" key="2">
    <source>
        <dbReference type="EMBL" id="KIP01382.1"/>
    </source>
</evidence>
<dbReference type="InterPro" id="IPR029069">
    <property type="entry name" value="HotDog_dom_sf"/>
</dbReference>
<dbReference type="PANTHER" id="PTHR31793">
    <property type="entry name" value="4-HYDROXYBENZOYL-COA THIOESTERASE FAMILY MEMBER"/>
    <property type="match status" value="1"/>
</dbReference>
<dbReference type="Gene3D" id="3.10.129.10">
    <property type="entry name" value="Hotdog Thioesterase"/>
    <property type="match status" value="1"/>
</dbReference>